<feature type="region of interest" description="Disordered" evidence="2">
    <location>
        <begin position="366"/>
        <end position="387"/>
    </location>
</feature>
<dbReference type="InterPro" id="IPR018961">
    <property type="entry name" value="DnaJ_homolog_subfam-C_membr-28"/>
</dbReference>
<feature type="compositionally biased region" description="Basic and acidic residues" evidence="2">
    <location>
        <begin position="366"/>
        <end position="386"/>
    </location>
</feature>
<evidence type="ECO:0000256" key="1">
    <source>
        <dbReference type="SAM" id="Coils"/>
    </source>
</evidence>
<dbReference type="Pfam" id="PF09350">
    <property type="entry name" value="DJC28_CD"/>
    <property type="match status" value="1"/>
</dbReference>
<keyword evidence="1" id="KW-0175">Coiled coil</keyword>
<evidence type="ECO:0000256" key="2">
    <source>
        <dbReference type="SAM" id="MobiDB-lite"/>
    </source>
</evidence>
<evidence type="ECO:0000259" key="3">
    <source>
        <dbReference type="Pfam" id="PF09350"/>
    </source>
</evidence>
<reference evidence="4 5" key="1">
    <citation type="submission" date="2018-08" db="EMBL/GenBank/DDBJ databases">
        <title>Genome and evolution of the arbuscular mycorrhizal fungus Diversispora epigaea (formerly Glomus versiforme) and its bacterial endosymbionts.</title>
        <authorList>
            <person name="Sun X."/>
            <person name="Fei Z."/>
            <person name="Harrison M."/>
        </authorList>
    </citation>
    <scope>NUCLEOTIDE SEQUENCE [LARGE SCALE GENOMIC DNA]</scope>
    <source>
        <strain evidence="4 5">IT104</strain>
    </source>
</reference>
<name>A0A397GFD9_9GLOM</name>
<gene>
    <name evidence="4" type="ORF">Glove_541g36</name>
</gene>
<dbReference type="Proteomes" id="UP000266861">
    <property type="component" value="Unassembled WGS sequence"/>
</dbReference>
<feature type="coiled-coil region" evidence="1">
    <location>
        <begin position="44"/>
        <end position="74"/>
    </location>
</feature>
<proteinExistence type="predicted"/>
<feature type="domain" description="DnaJ homologue subfamily C member 28 conserved" evidence="3">
    <location>
        <begin position="215"/>
        <end position="281"/>
    </location>
</feature>
<dbReference type="PANTHER" id="PTHR39394">
    <property type="entry name" value="YALI0E31793P"/>
    <property type="match status" value="1"/>
</dbReference>
<dbReference type="EMBL" id="PQFF01000460">
    <property type="protein sequence ID" value="RHZ48849.1"/>
    <property type="molecule type" value="Genomic_DNA"/>
</dbReference>
<dbReference type="PANTHER" id="PTHR39394:SF1">
    <property type="entry name" value="DNAJ HOMOLOGUE SUBFAMILY C MEMBER 28 CONSERVED DOMAIN-CONTAINING PROTEIN"/>
    <property type="match status" value="1"/>
</dbReference>
<keyword evidence="5" id="KW-1185">Reference proteome</keyword>
<sequence length="407" mass="47852">MKSSHSSCIFKQIQFNSPKLRYKNTISSITISSTNNNVKFNSNNELLNSTNQAFQNLNEEANKETDEVKSASINTIIKNSFIKENDIPWTGDEDIKTTVLRMLVDKYPPLKVKRESIKYNNAPAPPPSFSSSIKISSNTYVTDDQSKQNNSNLRKEKMDKIRIKNQSRIMNAKDAAIDYFISKQLPEKSEANDDNLDHHKSEQTLPRNIATWDSLVERRIQDAIAAGEFNNLSYHGKPLPIDPNENNPYLDRTEFFMNRLVQRQGAAPAWIEYQKEVDNEIFTYRKRMQENWLRYSLSNGFSPKQPNSNWEKKQSSYYEKLIQKLNSRLRSYNTISPSAVRRSYLNLQTEFNRMYQNIKNEDINEERKKNENDSNIEKKKEKKKEENDDNFWRNFTKSFKWMIGHEF</sequence>
<organism evidence="4 5">
    <name type="scientific">Diversispora epigaea</name>
    <dbReference type="NCBI Taxonomy" id="1348612"/>
    <lineage>
        <taxon>Eukaryota</taxon>
        <taxon>Fungi</taxon>
        <taxon>Fungi incertae sedis</taxon>
        <taxon>Mucoromycota</taxon>
        <taxon>Glomeromycotina</taxon>
        <taxon>Glomeromycetes</taxon>
        <taxon>Diversisporales</taxon>
        <taxon>Diversisporaceae</taxon>
        <taxon>Diversispora</taxon>
    </lineage>
</organism>
<protein>
    <recommendedName>
        <fullName evidence="3">DnaJ homologue subfamily C member 28 conserved domain-containing protein</fullName>
    </recommendedName>
</protein>
<dbReference type="AlphaFoldDB" id="A0A397GFD9"/>
<evidence type="ECO:0000313" key="4">
    <source>
        <dbReference type="EMBL" id="RHZ48849.1"/>
    </source>
</evidence>
<comment type="caution">
    <text evidence="4">The sequence shown here is derived from an EMBL/GenBank/DDBJ whole genome shotgun (WGS) entry which is preliminary data.</text>
</comment>
<evidence type="ECO:0000313" key="5">
    <source>
        <dbReference type="Proteomes" id="UP000266861"/>
    </source>
</evidence>
<dbReference type="OrthoDB" id="547796at2759"/>
<accession>A0A397GFD9</accession>